<proteinExistence type="predicted"/>
<feature type="chain" id="PRO_5045207857" evidence="1">
    <location>
        <begin position="26"/>
        <end position="136"/>
    </location>
</feature>
<sequence>MKRILAKAGIVLLAAAMPVTASAQAALEGQWTNPKRSVVVKVEPCGNAFCGTVVRASEKARKNAREGGTRDLIGTRILSGLKPAGQGRYKGKVFVPKRNMYASATVRQVGPNVMEVQGCALIGLVCDEQRWTRVGS</sequence>
<dbReference type="EMBL" id="JAKZHW010000002">
    <property type="protein sequence ID" value="MCH8616725.1"/>
    <property type="molecule type" value="Genomic_DNA"/>
</dbReference>
<dbReference type="PANTHER" id="PTHR36919">
    <property type="entry name" value="BLR1215 PROTEIN"/>
    <property type="match status" value="1"/>
</dbReference>
<comment type="caution">
    <text evidence="3">The sequence shown here is derived from an EMBL/GenBank/DDBJ whole genome shotgun (WGS) entry which is preliminary data.</text>
</comment>
<evidence type="ECO:0000259" key="2">
    <source>
        <dbReference type="Pfam" id="PF09917"/>
    </source>
</evidence>
<dbReference type="RefSeq" id="WP_241447621.1">
    <property type="nucleotide sequence ID" value="NZ_JAKZHW010000002.1"/>
</dbReference>
<evidence type="ECO:0000256" key="1">
    <source>
        <dbReference type="SAM" id="SignalP"/>
    </source>
</evidence>
<organism evidence="3 4">
    <name type="scientific">Sphingomonas telluris</name>
    <dbReference type="NCBI Taxonomy" id="2907998"/>
    <lineage>
        <taxon>Bacteria</taxon>
        <taxon>Pseudomonadati</taxon>
        <taxon>Pseudomonadota</taxon>
        <taxon>Alphaproteobacteria</taxon>
        <taxon>Sphingomonadales</taxon>
        <taxon>Sphingomonadaceae</taxon>
        <taxon>Sphingomonas</taxon>
    </lineage>
</organism>
<feature type="domain" description="DUF2147" evidence="2">
    <location>
        <begin position="29"/>
        <end position="133"/>
    </location>
</feature>
<keyword evidence="4" id="KW-1185">Reference proteome</keyword>
<protein>
    <submittedName>
        <fullName evidence="3">DUF2147 domain-containing protein</fullName>
    </submittedName>
</protein>
<keyword evidence="1" id="KW-0732">Signal</keyword>
<reference evidence="3 4" key="1">
    <citation type="submission" date="2022-03" db="EMBL/GenBank/DDBJ databases">
        <authorList>
            <person name="Jo J.-H."/>
            <person name="Im W.-T."/>
        </authorList>
    </citation>
    <scope>NUCLEOTIDE SEQUENCE [LARGE SCALE GENOMIC DNA]</scope>
    <source>
        <strain evidence="3 4">SM33</strain>
    </source>
</reference>
<feature type="signal peptide" evidence="1">
    <location>
        <begin position="1"/>
        <end position="25"/>
    </location>
</feature>
<dbReference type="PANTHER" id="PTHR36919:SF2">
    <property type="entry name" value="BLL6627 PROTEIN"/>
    <property type="match status" value="1"/>
</dbReference>
<dbReference type="InterPro" id="IPR019223">
    <property type="entry name" value="DUF2147"/>
</dbReference>
<dbReference type="Proteomes" id="UP001203058">
    <property type="component" value="Unassembled WGS sequence"/>
</dbReference>
<name>A0ABS9VP17_9SPHN</name>
<evidence type="ECO:0000313" key="3">
    <source>
        <dbReference type="EMBL" id="MCH8616725.1"/>
    </source>
</evidence>
<dbReference type="Gene3D" id="2.40.128.520">
    <property type="match status" value="1"/>
</dbReference>
<gene>
    <name evidence="3" type="ORF">LZ016_11515</name>
</gene>
<dbReference type="Pfam" id="PF09917">
    <property type="entry name" value="DUF2147"/>
    <property type="match status" value="1"/>
</dbReference>
<accession>A0ABS9VP17</accession>
<evidence type="ECO:0000313" key="4">
    <source>
        <dbReference type="Proteomes" id="UP001203058"/>
    </source>
</evidence>